<dbReference type="InterPro" id="IPR001238">
    <property type="entry name" value="DNA-binding_RecF"/>
</dbReference>
<proteinExistence type="inferred from homology"/>
<evidence type="ECO:0000313" key="13">
    <source>
        <dbReference type="Proteomes" id="UP000182063"/>
    </source>
</evidence>
<accession>A0A1L3ZWL8</accession>
<dbReference type="InterPro" id="IPR003395">
    <property type="entry name" value="RecF/RecN/SMC_N"/>
</dbReference>
<keyword evidence="9 10" id="KW-0234">DNA repair</keyword>
<dbReference type="GO" id="GO:0006302">
    <property type="term" value="P:double-strand break repair"/>
    <property type="evidence" value="ECO:0007669"/>
    <property type="project" value="TreeGrafter"/>
</dbReference>
<keyword evidence="5 9" id="KW-0235">DNA replication</keyword>
<dbReference type="EMBL" id="CP018221">
    <property type="protein sequence ID" value="API60024.1"/>
    <property type="molecule type" value="Genomic_DNA"/>
</dbReference>
<keyword evidence="13" id="KW-1185">Reference proteome</keyword>
<dbReference type="Gene3D" id="3.40.50.300">
    <property type="entry name" value="P-loop containing nucleotide triphosphate hydrolases"/>
    <property type="match status" value="1"/>
</dbReference>
<dbReference type="GO" id="GO:0009432">
    <property type="term" value="P:SOS response"/>
    <property type="evidence" value="ECO:0007669"/>
    <property type="project" value="UniProtKB-UniRule"/>
</dbReference>
<comment type="subcellular location">
    <subcellularLocation>
        <location evidence="1 9 10">Cytoplasm</location>
    </subcellularLocation>
</comment>
<keyword evidence="8 9" id="KW-0238">DNA-binding</keyword>
<dbReference type="GO" id="GO:0003697">
    <property type="term" value="F:single-stranded DNA binding"/>
    <property type="evidence" value="ECO:0007669"/>
    <property type="project" value="UniProtKB-UniRule"/>
</dbReference>
<feature type="binding site" evidence="9">
    <location>
        <begin position="31"/>
        <end position="38"/>
    </location>
    <ligand>
        <name>ATP</name>
        <dbReference type="ChEBI" id="CHEBI:30616"/>
    </ligand>
</feature>
<evidence type="ECO:0000259" key="11">
    <source>
        <dbReference type="Pfam" id="PF02463"/>
    </source>
</evidence>
<dbReference type="GO" id="GO:0005737">
    <property type="term" value="C:cytoplasm"/>
    <property type="evidence" value="ECO:0007669"/>
    <property type="project" value="UniProtKB-SubCell"/>
</dbReference>
<dbReference type="PANTHER" id="PTHR32182">
    <property type="entry name" value="DNA REPLICATION AND REPAIR PROTEIN RECF"/>
    <property type="match status" value="1"/>
</dbReference>
<reference evidence="13" key="1">
    <citation type="submission" date="2016-11" db="EMBL/GenBank/DDBJ databases">
        <title>Complete Genome Sequence of alachlor-degrading Sphingomonas sp. strain JJ-A5.</title>
        <authorList>
            <person name="Lee H."/>
            <person name="Ka J.-O."/>
        </authorList>
    </citation>
    <scope>NUCLEOTIDE SEQUENCE [LARGE SCALE GENOMIC DNA]</scope>
    <source>
        <strain evidence="13">JJ-A5</strain>
    </source>
</reference>
<dbReference type="GO" id="GO:0005524">
    <property type="term" value="F:ATP binding"/>
    <property type="evidence" value="ECO:0007669"/>
    <property type="project" value="UniProtKB-UniRule"/>
</dbReference>
<dbReference type="STRING" id="1921510.BSL82_12495"/>
<comment type="function">
    <text evidence="9 10">The RecF protein is involved in DNA metabolism; it is required for DNA replication and normal SOS inducibility. RecF binds preferentially to single-stranded, linear DNA. It also seems to bind ATP.</text>
</comment>
<evidence type="ECO:0000256" key="6">
    <source>
        <dbReference type="ARBA" id="ARBA00022741"/>
    </source>
</evidence>
<evidence type="ECO:0000256" key="8">
    <source>
        <dbReference type="ARBA" id="ARBA00023125"/>
    </source>
</evidence>
<dbReference type="HAMAP" id="MF_00365">
    <property type="entry name" value="RecF"/>
    <property type="match status" value="1"/>
</dbReference>
<dbReference type="SUPFAM" id="SSF52540">
    <property type="entry name" value="P-loop containing nucleoside triphosphate hydrolases"/>
    <property type="match status" value="1"/>
</dbReference>
<dbReference type="PROSITE" id="PS00618">
    <property type="entry name" value="RECF_2"/>
    <property type="match status" value="1"/>
</dbReference>
<evidence type="ECO:0000256" key="9">
    <source>
        <dbReference type="HAMAP-Rule" id="MF_00365"/>
    </source>
</evidence>
<comment type="similarity">
    <text evidence="2 9 10">Belongs to the RecF family.</text>
</comment>
<evidence type="ECO:0000256" key="5">
    <source>
        <dbReference type="ARBA" id="ARBA00022705"/>
    </source>
</evidence>
<evidence type="ECO:0000256" key="2">
    <source>
        <dbReference type="ARBA" id="ARBA00008016"/>
    </source>
</evidence>
<keyword evidence="7 9" id="KW-0067">ATP-binding</keyword>
<keyword evidence="9 10" id="KW-0742">SOS response</keyword>
<dbReference type="Gene3D" id="1.20.1050.90">
    <property type="entry name" value="RecF/RecN/SMC, N-terminal domain"/>
    <property type="match status" value="1"/>
</dbReference>
<feature type="domain" description="RecF/RecN/SMC N-terminal" evidence="11">
    <location>
        <begin position="4"/>
        <end position="348"/>
    </location>
</feature>
<organism evidence="12 13">
    <name type="scientific">Tardibacter chloracetimidivorans</name>
    <dbReference type="NCBI Taxonomy" id="1921510"/>
    <lineage>
        <taxon>Bacteria</taxon>
        <taxon>Pseudomonadati</taxon>
        <taxon>Pseudomonadota</taxon>
        <taxon>Alphaproteobacteria</taxon>
        <taxon>Sphingomonadales</taxon>
        <taxon>Sphingomonadaceae</taxon>
        <taxon>Tardibacter</taxon>
    </lineage>
</organism>
<keyword evidence="9 10" id="KW-0227">DNA damage</keyword>
<dbReference type="RefSeq" id="WP_072597811.1">
    <property type="nucleotide sequence ID" value="NZ_CP018221.1"/>
</dbReference>
<dbReference type="InterPro" id="IPR042174">
    <property type="entry name" value="RecF_2"/>
</dbReference>
<dbReference type="GO" id="GO:0006260">
    <property type="term" value="P:DNA replication"/>
    <property type="evidence" value="ECO:0007669"/>
    <property type="project" value="UniProtKB-UniRule"/>
</dbReference>
<dbReference type="GO" id="GO:0000731">
    <property type="term" value="P:DNA synthesis involved in DNA repair"/>
    <property type="evidence" value="ECO:0007669"/>
    <property type="project" value="TreeGrafter"/>
</dbReference>
<gene>
    <name evidence="9" type="primary">recF</name>
    <name evidence="12" type="ORF">BSL82_12495</name>
</gene>
<dbReference type="NCBIfam" id="TIGR00611">
    <property type="entry name" value="recf"/>
    <property type="match status" value="1"/>
</dbReference>
<dbReference type="PANTHER" id="PTHR32182:SF0">
    <property type="entry name" value="DNA REPLICATION AND REPAIR PROTEIN RECF"/>
    <property type="match status" value="1"/>
</dbReference>
<dbReference type="Pfam" id="PF02463">
    <property type="entry name" value="SMC_N"/>
    <property type="match status" value="1"/>
</dbReference>
<dbReference type="AlphaFoldDB" id="A0A1L3ZWL8"/>
<dbReference type="PROSITE" id="PS00617">
    <property type="entry name" value="RECF_1"/>
    <property type="match status" value="1"/>
</dbReference>
<sequence length="364" mass="37927">MVHVARLSLSNFRSYADAVIVPGAGLNVLTGENGAGKTNVLEAVSLLAPGRGLRQATLGEMARSPGPGGFAVAASLAAEGGTVEIGTGTSAGAAERRQLRINGAAAALTSLGEWLSVLWLTPAMDRLFTEGASARRRFLDRLTLALEPGHATHSARYEAAMRARNRLLAGDEPADAAWLSALEAQMAEHGATVAAARERTVSALAVRLADQPEGPFARAGVALAGWRPDTDDMEMALKRALAASRPADIAAGRTTIGPHRTDLDVTHLDKDQPAARCSTGEQKALLLGMVLAHADLVAELAGRRPVLLLDEVAAHLDPRRRSALFERLAAGGGQVWMTGTEAALFEAAPDARAWAVSGGRIEAG</sequence>
<dbReference type="KEGG" id="sphj:BSL82_12495"/>
<dbReference type="InterPro" id="IPR027417">
    <property type="entry name" value="P-loop_NTPase"/>
</dbReference>
<evidence type="ECO:0000256" key="1">
    <source>
        <dbReference type="ARBA" id="ARBA00004496"/>
    </source>
</evidence>
<name>A0A1L3ZWL8_9SPHN</name>
<evidence type="ECO:0000256" key="4">
    <source>
        <dbReference type="ARBA" id="ARBA00022490"/>
    </source>
</evidence>
<evidence type="ECO:0000256" key="7">
    <source>
        <dbReference type="ARBA" id="ARBA00022840"/>
    </source>
</evidence>
<dbReference type="OrthoDB" id="9803889at2"/>
<evidence type="ECO:0000256" key="10">
    <source>
        <dbReference type="RuleBase" id="RU000578"/>
    </source>
</evidence>
<protein>
    <recommendedName>
        <fullName evidence="3 9">DNA replication and repair protein RecF</fullName>
    </recommendedName>
</protein>
<dbReference type="InterPro" id="IPR018078">
    <property type="entry name" value="DNA-binding_RecF_CS"/>
</dbReference>
<evidence type="ECO:0000313" key="12">
    <source>
        <dbReference type="EMBL" id="API60024.1"/>
    </source>
</evidence>
<keyword evidence="4 9" id="KW-0963">Cytoplasm</keyword>
<evidence type="ECO:0000256" key="3">
    <source>
        <dbReference type="ARBA" id="ARBA00020170"/>
    </source>
</evidence>
<keyword evidence="6 9" id="KW-0547">Nucleotide-binding</keyword>
<dbReference type="Proteomes" id="UP000182063">
    <property type="component" value="Chromosome"/>
</dbReference>